<comment type="caution">
    <text evidence="2">The sequence shown here is derived from an EMBL/GenBank/DDBJ whole genome shotgun (WGS) entry which is preliminary data.</text>
</comment>
<dbReference type="PANTHER" id="PTHR40115">
    <property type="entry name" value="INNER MEMBRANE PROTEIN WITH PEPSY TM HELIX"/>
    <property type="match status" value="1"/>
</dbReference>
<keyword evidence="1" id="KW-1133">Transmembrane helix</keyword>
<keyword evidence="1" id="KW-0472">Membrane</keyword>
<evidence type="ECO:0000256" key="1">
    <source>
        <dbReference type="SAM" id="Phobius"/>
    </source>
</evidence>
<evidence type="ECO:0000313" key="3">
    <source>
        <dbReference type="Proteomes" id="UP001165498"/>
    </source>
</evidence>
<proteinExistence type="predicted"/>
<dbReference type="RefSeq" id="WP_255911774.1">
    <property type="nucleotide sequence ID" value="NZ_JANFQO010000003.1"/>
</dbReference>
<dbReference type="EMBL" id="JANFQO010000003">
    <property type="protein sequence ID" value="MCQ4163957.1"/>
    <property type="molecule type" value="Genomic_DNA"/>
</dbReference>
<dbReference type="InterPro" id="IPR032307">
    <property type="entry name" value="PepSY_TM-like_2"/>
</dbReference>
<keyword evidence="3" id="KW-1185">Reference proteome</keyword>
<feature type="transmembrane region" description="Helical" evidence="1">
    <location>
        <begin position="156"/>
        <end position="179"/>
    </location>
</feature>
<feature type="transmembrane region" description="Helical" evidence="1">
    <location>
        <begin position="185"/>
        <end position="205"/>
    </location>
</feature>
<evidence type="ECO:0000313" key="2">
    <source>
        <dbReference type="EMBL" id="MCQ4163957.1"/>
    </source>
</evidence>
<reference evidence="2" key="1">
    <citation type="submission" date="2022-07" db="EMBL/GenBank/DDBJ databases">
        <title>Tahibacter sp., a new gammaproteobacterium isolated from the silt sample collected at pig farm.</title>
        <authorList>
            <person name="Chen H."/>
        </authorList>
    </citation>
    <scope>NUCLEOTIDE SEQUENCE</scope>
    <source>
        <strain evidence="2">P2K</strain>
    </source>
</reference>
<accession>A0ABT1QNG4</accession>
<feature type="transmembrane region" description="Helical" evidence="1">
    <location>
        <begin position="20"/>
        <end position="40"/>
    </location>
</feature>
<dbReference type="Proteomes" id="UP001165498">
    <property type="component" value="Unassembled WGS sequence"/>
</dbReference>
<name>A0ABT1QNG4_9GAMM</name>
<gene>
    <name evidence="2" type="ORF">NM961_04465</name>
</gene>
<dbReference type="PANTHER" id="PTHR40115:SF1">
    <property type="entry name" value="INNER MEMBRANE PROTEIN WITH PEPSY TM HELIX"/>
    <property type="match status" value="1"/>
</dbReference>
<dbReference type="Pfam" id="PF16357">
    <property type="entry name" value="PepSY_TM_like_2"/>
    <property type="match status" value="1"/>
</dbReference>
<protein>
    <submittedName>
        <fullName evidence="2">PepSY-associated TM helix domain-containing protein</fullName>
    </submittedName>
</protein>
<keyword evidence="1" id="KW-0812">Transmembrane</keyword>
<sequence>MANDPQRRAWWLKTLHQWHWISSAACLIGLLLFAFTGITLNHASQIGAVPVVTNRKAEIPAALREALAARAVEGKAVLDEELAQWFASELSLRIAGAEAEWSPGEIYVSLPRPGGDAWASVDLHSGAVEYERTDRGWIAWLNDLHKGRNTGPAWTWFIDLFAVACLVFAITGLFLLQLHAPRRPATWPMVALGLVIPFVLVLLFIH</sequence>
<dbReference type="PROSITE" id="PS51257">
    <property type="entry name" value="PROKAR_LIPOPROTEIN"/>
    <property type="match status" value="1"/>
</dbReference>
<organism evidence="2 3">
    <name type="scientific">Tahibacter harae</name>
    <dbReference type="NCBI Taxonomy" id="2963937"/>
    <lineage>
        <taxon>Bacteria</taxon>
        <taxon>Pseudomonadati</taxon>
        <taxon>Pseudomonadota</taxon>
        <taxon>Gammaproteobacteria</taxon>
        <taxon>Lysobacterales</taxon>
        <taxon>Rhodanobacteraceae</taxon>
        <taxon>Tahibacter</taxon>
    </lineage>
</organism>